<dbReference type="InterPro" id="IPR002168">
    <property type="entry name" value="Lipase_GDXG_HIS_AS"/>
</dbReference>
<dbReference type="PROSITE" id="PS01173">
    <property type="entry name" value="LIPASE_GDXG_HIS"/>
    <property type="match status" value="1"/>
</dbReference>
<dbReference type="SUPFAM" id="SSF53474">
    <property type="entry name" value="alpha/beta-Hydrolases"/>
    <property type="match status" value="1"/>
</dbReference>
<dbReference type="InterPro" id="IPR033140">
    <property type="entry name" value="Lipase_GDXG_put_SER_AS"/>
</dbReference>
<dbReference type="Pfam" id="PF07859">
    <property type="entry name" value="Abhydrolase_3"/>
    <property type="match status" value="1"/>
</dbReference>
<evidence type="ECO:0000259" key="4">
    <source>
        <dbReference type="Pfam" id="PF07859"/>
    </source>
</evidence>
<keyword evidence="2" id="KW-0378">Hydrolase</keyword>
<feature type="domain" description="Alpha/beta hydrolase fold-3" evidence="4">
    <location>
        <begin position="74"/>
        <end position="274"/>
    </location>
</feature>
<gene>
    <name evidence="5" type="ORF">GCM10017579_30390</name>
</gene>
<evidence type="ECO:0000313" key="6">
    <source>
        <dbReference type="Proteomes" id="UP001142292"/>
    </source>
</evidence>
<sequence length="314" mass="32715">MSTDASVLQQRYQANNEILAANPELDLPLMRALMEEIHRCAAEPAGVTYAEVDAGGRPAMWCTPVASSDDAPVVLFLHGGGFVLQSPHSHRKLAGHLAVGVGAPVLVLDYRQAPEHPAPAQLEDAVAAYAWLIDQGVPADRIAVAGDSAGANLAVTTVLRLRDQGAPLPAGVIGFSPWFDLECRGASMETNADKDLLITKEICAMMAGLYLGEGGSPSDPALNPLYADFSGFPPVYLCAGGDEALLDDGRRLSDLAREAGADVTFDVVPGQQHVHVFMAGRAPEADRSIATAAAWLSARVGQPATSEISAGGAG</sequence>
<dbReference type="EMBL" id="BSEL01000005">
    <property type="protein sequence ID" value="GLJ69003.1"/>
    <property type="molecule type" value="Genomic_DNA"/>
</dbReference>
<dbReference type="PANTHER" id="PTHR48081:SF8">
    <property type="entry name" value="ALPHA_BETA HYDROLASE FOLD-3 DOMAIN-CONTAINING PROTEIN-RELATED"/>
    <property type="match status" value="1"/>
</dbReference>
<evidence type="ECO:0000256" key="2">
    <source>
        <dbReference type="ARBA" id="ARBA00022801"/>
    </source>
</evidence>
<dbReference type="PROSITE" id="PS01174">
    <property type="entry name" value="LIPASE_GDXG_SER"/>
    <property type="match status" value="1"/>
</dbReference>
<protein>
    <submittedName>
        <fullName evidence="5">Esterase</fullName>
    </submittedName>
</protein>
<reference evidence="5" key="2">
    <citation type="submission" date="2023-01" db="EMBL/GenBank/DDBJ databases">
        <authorList>
            <person name="Sun Q."/>
            <person name="Evtushenko L."/>
        </authorList>
    </citation>
    <scope>NUCLEOTIDE SEQUENCE</scope>
    <source>
        <strain evidence="5">VKM Ac-1246</strain>
    </source>
</reference>
<name>A0ABQ5SZB3_9ACTN</name>
<comment type="caution">
    <text evidence="5">The sequence shown here is derived from an EMBL/GenBank/DDBJ whole genome shotgun (WGS) entry which is preliminary data.</text>
</comment>
<evidence type="ECO:0000313" key="5">
    <source>
        <dbReference type="EMBL" id="GLJ69003.1"/>
    </source>
</evidence>
<dbReference type="Proteomes" id="UP001142292">
    <property type="component" value="Unassembled WGS sequence"/>
</dbReference>
<feature type="active site" evidence="3">
    <location>
        <position position="148"/>
    </location>
</feature>
<dbReference type="Gene3D" id="3.40.50.1820">
    <property type="entry name" value="alpha/beta hydrolase"/>
    <property type="match status" value="1"/>
</dbReference>
<dbReference type="InterPro" id="IPR013094">
    <property type="entry name" value="AB_hydrolase_3"/>
</dbReference>
<organism evidence="5 6">
    <name type="scientific">Nocardioides luteus</name>
    <dbReference type="NCBI Taxonomy" id="1844"/>
    <lineage>
        <taxon>Bacteria</taxon>
        <taxon>Bacillati</taxon>
        <taxon>Actinomycetota</taxon>
        <taxon>Actinomycetes</taxon>
        <taxon>Propionibacteriales</taxon>
        <taxon>Nocardioidaceae</taxon>
        <taxon>Nocardioides</taxon>
    </lineage>
</organism>
<keyword evidence="6" id="KW-1185">Reference proteome</keyword>
<reference evidence="5" key="1">
    <citation type="journal article" date="2014" name="Int. J. Syst. Evol. Microbiol.">
        <title>Complete genome of a new Firmicutes species belonging to the dominant human colonic microbiota ('Ruminococcus bicirculans') reveals two chromosomes and a selective capacity to utilize plant glucans.</title>
        <authorList>
            <consortium name="NISC Comparative Sequencing Program"/>
            <person name="Wegmann U."/>
            <person name="Louis P."/>
            <person name="Goesmann A."/>
            <person name="Henrissat B."/>
            <person name="Duncan S.H."/>
            <person name="Flint H.J."/>
        </authorList>
    </citation>
    <scope>NUCLEOTIDE SEQUENCE</scope>
    <source>
        <strain evidence="5">VKM Ac-1246</strain>
    </source>
</reference>
<comment type="similarity">
    <text evidence="1">Belongs to the 'GDXG' lipolytic enzyme family.</text>
</comment>
<proteinExistence type="inferred from homology"/>
<evidence type="ECO:0000256" key="3">
    <source>
        <dbReference type="PROSITE-ProRule" id="PRU10038"/>
    </source>
</evidence>
<dbReference type="PANTHER" id="PTHR48081">
    <property type="entry name" value="AB HYDROLASE SUPERFAMILY PROTEIN C4A8.06C"/>
    <property type="match status" value="1"/>
</dbReference>
<accession>A0ABQ5SZB3</accession>
<dbReference type="InterPro" id="IPR029058">
    <property type="entry name" value="AB_hydrolase_fold"/>
</dbReference>
<evidence type="ECO:0000256" key="1">
    <source>
        <dbReference type="ARBA" id="ARBA00010515"/>
    </source>
</evidence>
<dbReference type="InterPro" id="IPR050300">
    <property type="entry name" value="GDXG_lipolytic_enzyme"/>
</dbReference>
<dbReference type="RefSeq" id="WP_189117486.1">
    <property type="nucleotide sequence ID" value="NZ_BMRK01000003.1"/>
</dbReference>